<evidence type="ECO:0000259" key="2">
    <source>
        <dbReference type="Pfam" id="PF12697"/>
    </source>
</evidence>
<evidence type="ECO:0000256" key="1">
    <source>
        <dbReference type="ARBA" id="ARBA00022801"/>
    </source>
</evidence>
<feature type="domain" description="AB hydrolase-1" evidence="2">
    <location>
        <begin position="89"/>
        <end position="332"/>
    </location>
</feature>
<dbReference type="PANTHER" id="PTHR43798:SF31">
    <property type="entry name" value="AB HYDROLASE SUPERFAMILY PROTEIN YCLE"/>
    <property type="match status" value="1"/>
</dbReference>
<gene>
    <name evidence="3" type="ORF">FK529_04710</name>
</gene>
<dbReference type="Gene3D" id="3.40.50.1820">
    <property type="entry name" value="alpha/beta hydrolase"/>
    <property type="match status" value="1"/>
</dbReference>
<accession>A0A5C5RBZ6</accession>
<dbReference type="InterPro" id="IPR029058">
    <property type="entry name" value="AB_hydrolase_fold"/>
</dbReference>
<organism evidence="3 4">
    <name type="scientific">Tsukamurella asaccharolytica</name>
    <dbReference type="NCBI Taxonomy" id="2592067"/>
    <lineage>
        <taxon>Bacteria</taxon>
        <taxon>Bacillati</taxon>
        <taxon>Actinomycetota</taxon>
        <taxon>Actinomycetes</taxon>
        <taxon>Mycobacteriales</taxon>
        <taxon>Tsukamurellaceae</taxon>
        <taxon>Tsukamurella</taxon>
    </lineage>
</organism>
<sequence>MRSIRRCRRSERDAATNVEFPGLRAMTRSFRATICEWDNVKGVSMSRDRTAAPDPGGTLGPALAERHVTVPDGRTVRTVVAGSGAGPLVVFEAGISGTADTWVHSQRAVSAHCRTLAYDRAGYGGSDVDAADRTLERIVDDLTSVLDASNETGPVVLVGHSWGGPIARLFADRYPQRVAGLVLVDSSVAEVFSERSVRSIRWMFRVLRGLIRAGGGRLAVRAFLPHGVSTEVSQADLATITRDWISVRAMEAAGREAEHIVDAFPLMRRLQVTGPPDVPTICLQGGRIDMGAKNSRRIIIDSAVDSMARVSNGKAVVIEDAGHLIPLEAPSAMHSAIFEVLTAARTNSRLEGASGGPVDR</sequence>
<dbReference type="GO" id="GO:0016020">
    <property type="term" value="C:membrane"/>
    <property type="evidence" value="ECO:0007669"/>
    <property type="project" value="TreeGrafter"/>
</dbReference>
<dbReference type="PRINTS" id="PR00412">
    <property type="entry name" value="EPOXHYDRLASE"/>
</dbReference>
<comment type="caution">
    <text evidence="3">The sequence shown here is derived from an EMBL/GenBank/DDBJ whole genome shotgun (WGS) entry which is preliminary data.</text>
</comment>
<evidence type="ECO:0000313" key="4">
    <source>
        <dbReference type="Proteomes" id="UP000317291"/>
    </source>
</evidence>
<reference evidence="3 4" key="1">
    <citation type="submission" date="2019-06" db="EMBL/GenBank/DDBJ databases">
        <title>Tsukamurella conjunctivitidis sp. nov., Tsukamurella assacharolytica sp. nov. and Tsukamurella sputae sp. nov. isolated from patients with conjunctivitis, bacteraemia (lymphoma) and respiratory infection (sputum) in Hong Kong.</title>
        <authorList>
            <person name="Teng J.L.L."/>
            <person name="Lee H.H."/>
            <person name="Fong J.Y.H."/>
            <person name="Fok K.M.N."/>
            <person name="Lau S.K.P."/>
            <person name="Woo P.C.Y."/>
        </authorList>
    </citation>
    <scope>NUCLEOTIDE SEQUENCE [LARGE SCALE GENOMIC DNA]</scope>
    <source>
        <strain evidence="3 4">HKU71</strain>
    </source>
</reference>
<dbReference type="Proteomes" id="UP000317291">
    <property type="component" value="Unassembled WGS sequence"/>
</dbReference>
<dbReference type="EMBL" id="VIGW01000002">
    <property type="protein sequence ID" value="TWS20647.1"/>
    <property type="molecule type" value="Genomic_DNA"/>
</dbReference>
<keyword evidence="4" id="KW-1185">Reference proteome</keyword>
<dbReference type="GO" id="GO:0016787">
    <property type="term" value="F:hydrolase activity"/>
    <property type="evidence" value="ECO:0007669"/>
    <property type="project" value="UniProtKB-KW"/>
</dbReference>
<name>A0A5C5RBZ6_9ACTN</name>
<proteinExistence type="predicted"/>
<dbReference type="AlphaFoldDB" id="A0A5C5RBZ6"/>
<dbReference type="PRINTS" id="PR00111">
    <property type="entry name" value="ABHYDROLASE"/>
</dbReference>
<dbReference type="InterPro" id="IPR050266">
    <property type="entry name" value="AB_hydrolase_sf"/>
</dbReference>
<dbReference type="InterPro" id="IPR000073">
    <property type="entry name" value="AB_hydrolase_1"/>
</dbReference>
<dbReference type="InterPro" id="IPR000639">
    <property type="entry name" value="Epox_hydrolase-like"/>
</dbReference>
<evidence type="ECO:0000313" key="3">
    <source>
        <dbReference type="EMBL" id="TWS20647.1"/>
    </source>
</evidence>
<keyword evidence="1 3" id="KW-0378">Hydrolase</keyword>
<protein>
    <submittedName>
        <fullName evidence="3">Alpha/beta hydrolase</fullName>
    </submittedName>
</protein>
<dbReference type="PANTHER" id="PTHR43798">
    <property type="entry name" value="MONOACYLGLYCEROL LIPASE"/>
    <property type="match status" value="1"/>
</dbReference>
<dbReference type="Pfam" id="PF12697">
    <property type="entry name" value="Abhydrolase_6"/>
    <property type="match status" value="1"/>
</dbReference>
<dbReference type="SUPFAM" id="SSF53474">
    <property type="entry name" value="alpha/beta-Hydrolases"/>
    <property type="match status" value="1"/>
</dbReference>